<keyword evidence="1" id="KW-0812">Transmembrane</keyword>
<proteinExistence type="predicted"/>
<name>A0ABY2J4D1_9MICO</name>
<evidence type="ECO:0000313" key="2">
    <source>
        <dbReference type="EMBL" id="TFC99787.1"/>
    </source>
</evidence>
<reference evidence="2 3" key="1">
    <citation type="submission" date="2019-03" db="EMBL/GenBank/DDBJ databases">
        <title>Genomics of glacier-inhabiting Cryobacterium strains.</title>
        <authorList>
            <person name="Liu Q."/>
            <person name="Xin Y.-H."/>
        </authorList>
    </citation>
    <scope>NUCLEOTIDE SEQUENCE [LARGE SCALE GENOMIC DNA]</scope>
    <source>
        <strain evidence="2 3">TMT4-23</strain>
    </source>
</reference>
<comment type="caution">
    <text evidence="2">The sequence shown here is derived from an EMBL/GenBank/DDBJ whole genome shotgun (WGS) entry which is preliminary data.</text>
</comment>
<evidence type="ECO:0000313" key="3">
    <source>
        <dbReference type="Proteomes" id="UP000298355"/>
    </source>
</evidence>
<evidence type="ECO:0000256" key="1">
    <source>
        <dbReference type="SAM" id="Phobius"/>
    </source>
</evidence>
<gene>
    <name evidence="2" type="ORF">E3O65_05280</name>
</gene>
<dbReference type="Proteomes" id="UP000298355">
    <property type="component" value="Unassembled WGS sequence"/>
</dbReference>
<sequence length="81" mass="8857">MLNIKTAAMLAARFALTLFRLIGRLLTPERVARLVIILFVLGCLWVFTGAAFLWSIPFTLFGLVLCVPAVIVVSLPKGNTP</sequence>
<dbReference type="EMBL" id="SOGJ01000012">
    <property type="protein sequence ID" value="TFC99787.1"/>
    <property type="molecule type" value="Genomic_DNA"/>
</dbReference>
<accession>A0ABY2J4D1</accession>
<keyword evidence="1" id="KW-1133">Transmembrane helix</keyword>
<protein>
    <submittedName>
        <fullName evidence="2">Uncharacterized protein</fullName>
    </submittedName>
</protein>
<feature type="transmembrane region" description="Helical" evidence="1">
    <location>
        <begin position="60"/>
        <end position="76"/>
    </location>
</feature>
<keyword evidence="1" id="KW-0472">Membrane</keyword>
<keyword evidence="3" id="KW-1185">Reference proteome</keyword>
<organism evidence="2 3">
    <name type="scientific">Cryobacterium breve</name>
    <dbReference type="NCBI Taxonomy" id="1259258"/>
    <lineage>
        <taxon>Bacteria</taxon>
        <taxon>Bacillati</taxon>
        <taxon>Actinomycetota</taxon>
        <taxon>Actinomycetes</taxon>
        <taxon>Micrococcales</taxon>
        <taxon>Microbacteriaceae</taxon>
        <taxon>Cryobacterium</taxon>
    </lineage>
</organism>
<feature type="transmembrane region" description="Helical" evidence="1">
    <location>
        <begin position="34"/>
        <end position="54"/>
    </location>
</feature>
<dbReference type="RefSeq" id="WP_134362692.1">
    <property type="nucleotide sequence ID" value="NZ_SOGJ01000012.1"/>
</dbReference>